<accession>A0A0R1UUP9</accession>
<dbReference type="Pfam" id="PF02632">
    <property type="entry name" value="BioY"/>
    <property type="match status" value="1"/>
</dbReference>
<organism evidence="10 11">
    <name type="scientific">Liquorilactobacillus satsumensis DSM 16230 = JCM 12392</name>
    <dbReference type="NCBI Taxonomy" id="1423801"/>
    <lineage>
        <taxon>Bacteria</taxon>
        <taxon>Bacillati</taxon>
        <taxon>Bacillota</taxon>
        <taxon>Bacilli</taxon>
        <taxon>Lactobacillales</taxon>
        <taxon>Lactobacillaceae</taxon>
        <taxon>Liquorilactobacillus</taxon>
    </lineage>
</organism>
<evidence type="ECO:0000313" key="11">
    <source>
        <dbReference type="Proteomes" id="UP000051166"/>
    </source>
</evidence>
<comment type="subcellular location">
    <subcellularLocation>
        <location evidence="1 8">Cell membrane</location>
        <topology evidence="1 8">Multi-pass membrane protein</topology>
    </subcellularLocation>
</comment>
<feature type="transmembrane region" description="Helical" evidence="9">
    <location>
        <begin position="144"/>
        <end position="169"/>
    </location>
</feature>
<keyword evidence="5 9" id="KW-0812">Transmembrane</keyword>
<evidence type="ECO:0000256" key="8">
    <source>
        <dbReference type="PIRNR" id="PIRNR016661"/>
    </source>
</evidence>
<feature type="transmembrane region" description="Helical" evidence="9">
    <location>
        <begin position="86"/>
        <end position="103"/>
    </location>
</feature>
<keyword evidence="11" id="KW-1185">Reference proteome</keyword>
<evidence type="ECO:0000256" key="4">
    <source>
        <dbReference type="ARBA" id="ARBA00022475"/>
    </source>
</evidence>
<dbReference type="EMBL" id="AZFQ01000055">
    <property type="protein sequence ID" value="KRL96863.1"/>
    <property type="molecule type" value="Genomic_DNA"/>
</dbReference>
<dbReference type="InterPro" id="IPR003784">
    <property type="entry name" value="BioY"/>
</dbReference>
<dbReference type="PANTHER" id="PTHR34295">
    <property type="entry name" value="BIOTIN TRANSPORTER BIOY"/>
    <property type="match status" value="1"/>
</dbReference>
<dbReference type="Proteomes" id="UP000051166">
    <property type="component" value="Unassembled WGS sequence"/>
</dbReference>
<evidence type="ECO:0000256" key="7">
    <source>
        <dbReference type="ARBA" id="ARBA00023136"/>
    </source>
</evidence>
<keyword evidence="3 8" id="KW-0813">Transport</keyword>
<comment type="caution">
    <text evidence="10">The sequence shown here is derived from an EMBL/GenBank/DDBJ whole genome shotgun (WGS) entry which is preliminary data.</text>
</comment>
<evidence type="ECO:0000256" key="6">
    <source>
        <dbReference type="ARBA" id="ARBA00022989"/>
    </source>
</evidence>
<evidence type="ECO:0000256" key="2">
    <source>
        <dbReference type="ARBA" id="ARBA00010692"/>
    </source>
</evidence>
<keyword evidence="4 8" id="KW-1003">Cell membrane</keyword>
<keyword evidence="7 8" id="KW-0472">Membrane</keyword>
<evidence type="ECO:0000256" key="5">
    <source>
        <dbReference type="ARBA" id="ARBA00022692"/>
    </source>
</evidence>
<dbReference type="OrthoDB" id="9803495at2"/>
<dbReference type="PIRSF" id="PIRSF016661">
    <property type="entry name" value="BioY"/>
    <property type="match status" value="1"/>
</dbReference>
<feature type="transmembrane region" description="Helical" evidence="9">
    <location>
        <begin position="110"/>
        <end position="132"/>
    </location>
</feature>
<dbReference type="RefSeq" id="WP_056962056.1">
    <property type="nucleotide sequence ID" value="NZ_AZFQ01000055.1"/>
</dbReference>
<dbReference type="PATRIC" id="fig|1423801.4.peg.2196"/>
<protein>
    <recommendedName>
        <fullName evidence="8">Biotin transporter</fullName>
    </recommendedName>
</protein>
<proteinExistence type="inferred from homology"/>
<comment type="similarity">
    <text evidence="2 8">Belongs to the BioY family.</text>
</comment>
<gene>
    <name evidence="10" type="ORF">FD50_GL002149</name>
</gene>
<evidence type="ECO:0000256" key="9">
    <source>
        <dbReference type="SAM" id="Phobius"/>
    </source>
</evidence>
<dbReference type="PANTHER" id="PTHR34295:SF4">
    <property type="entry name" value="BIOTIN TRANSPORTER BIOY-RELATED"/>
    <property type="match status" value="1"/>
</dbReference>
<evidence type="ECO:0000256" key="1">
    <source>
        <dbReference type="ARBA" id="ARBA00004651"/>
    </source>
</evidence>
<dbReference type="GeneID" id="98309358"/>
<dbReference type="Gene3D" id="1.10.1760.20">
    <property type="match status" value="1"/>
</dbReference>
<evidence type="ECO:0000256" key="3">
    <source>
        <dbReference type="ARBA" id="ARBA00022448"/>
    </source>
</evidence>
<keyword evidence="6 9" id="KW-1133">Transmembrane helix</keyword>
<dbReference type="AlphaFoldDB" id="A0A0R1UUP9"/>
<reference evidence="10 11" key="1">
    <citation type="journal article" date="2015" name="Genome Announc.">
        <title>Expanding the biotechnology potential of lactobacilli through comparative genomics of 213 strains and associated genera.</title>
        <authorList>
            <person name="Sun Z."/>
            <person name="Harris H.M."/>
            <person name="McCann A."/>
            <person name="Guo C."/>
            <person name="Argimon S."/>
            <person name="Zhang W."/>
            <person name="Yang X."/>
            <person name="Jeffery I.B."/>
            <person name="Cooney J.C."/>
            <person name="Kagawa T.F."/>
            <person name="Liu W."/>
            <person name="Song Y."/>
            <person name="Salvetti E."/>
            <person name="Wrobel A."/>
            <person name="Rasinkangas P."/>
            <person name="Parkhill J."/>
            <person name="Rea M.C."/>
            <person name="O'Sullivan O."/>
            <person name="Ritari J."/>
            <person name="Douillard F.P."/>
            <person name="Paul Ross R."/>
            <person name="Yang R."/>
            <person name="Briner A.E."/>
            <person name="Felis G.E."/>
            <person name="de Vos W.M."/>
            <person name="Barrangou R."/>
            <person name="Klaenhammer T.R."/>
            <person name="Caufield P.W."/>
            <person name="Cui Y."/>
            <person name="Zhang H."/>
            <person name="O'Toole P.W."/>
        </authorList>
    </citation>
    <scope>NUCLEOTIDE SEQUENCE [LARGE SCALE GENOMIC DNA]</scope>
    <source>
        <strain evidence="10 11">DSM 16230</strain>
    </source>
</reference>
<dbReference type="GO" id="GO:0005886">
    <property type="term" value="C:plasma membrane"/>
    <property type="evidence" value="ECO:0007669"/>
    <property type="project" value="UniProtKB-SubCell"/>
</dbReference>
<feature type="transmembrane region" description="Helical" evidence="9">
    <location>
        <begin position="34"/>
        <end position="50"/>
    </location>
</feature>
<dbReference type="GO" id="GO:0015225">
    <property type="term" value="F:biotin transmembrane transporter activity"/>
    <property type="evidence" value="ECO:0007669"/>
    <property type="project" value="UniProtKB-UniRule"/>
</dbReference>
<name>A0A0R1UUP9_9LACO</name>
<dbReference type="STRING" id="1423801.FD50_GL002149"/>
<sequence length="179" mass="18736">MKREKLHNLVLAGILLAVLVVCSQVTIPLPIIPLTLQTFGIGLIASLLPVSYAVEVVLAYLILGAVGLPVFAGFSGGFAALMGPTGGYLVSFVLYALVTAAYLKYRGRSLANLISGNVLGAVVNLLCGSLWMVPVLHLSVKSALLVGLVPFLLPGLIKLLVVALIALRLQGSLGLRPQR</sequence>
<evidence type="ECO:0000313" key="10">
    <source>
        <dbReference type="EMBL" id="KRL96863.1"/>
    </source>
</evidence>